<gene>
    <name evidence="2" type="ORF">ACFR9U_08120</name>
</gene>
<feature type="domain" description="DUF7311" evidence="1">
    <location>
        <begin position="1"/>
        <end position="159"/>
    </location>
</feature>
<comment type="caution">
    <text evidence="2">The sequence shown here is derived from an EMBL/GenBank/DDBJ whole genome shotgun (WGS) entry which is preliminary data.</text>
</comment>
<evidence type="ECO:0000259" key="1">
    <source>
        <dbReference type="Pfam" id="PF23993"/>
    </source>
</evidence>
<evidence type="ECO:0000313" key="2">
    <source>
        <dbReference type="EMBL" id="MFD1586946.1"/>
    </source>
</evidence>
<name>A0ABD6C9C0_9EURY</name>
<organism evidence="2 3">
    <name type="scientific">Halorientalis brevis</name>
    <dbReference type="NCBI Taxonomy" id="1126241"/>
    <lineage>
        <taxon>Archaea</taxon>
        <taxon>Methanobacteriati</taxon>
        <taxon>Methanobacteriota</taxon>
        <taxon>Stenosarchaea group</taxon>
        <taxon>Halobacteria</taxon>
        <taxon>Halobacteriales</taxon>
        <taxon>Haloarculaceae</taxon>
        <taxon>Halorientalis</taxon>
    </lineage>
</organism>
<keyword evidence="3" id="KW-1185">Reference proteome</keyword>
<dbReference type="InterPro" id="IPR055735">
    <property type="entry name" value="DUF7311"/>
</dbReference>
<reference evidence="2 3" key="1">
    <citation type="journal article" date="2019" name="Int. J. Syst. Evol. Microbiol.">
        <title>The Global Catalogue of Microorganisms (GCM) 10K type strain sequencing project: providing services to taxonomists for standard genome sequencing and annotation.</title>
        <authorList>
            <consortium name="The Broad Institute Genomics Platform"/>
            <consortium name="The Broad Institute Genome Sequencing Center for Infectious Disease"/>
            <person name="Wu L."/>
            <person name="Ma J."/>
        </authorList>
    </citation>
    <scope>NUCLEOTIDE SEQUENCE [LARGE SCALE GENOMIC DNA]</scope>
    <source>
        <strain evidence="2 3">CGMCC 1.12125</strain>
    </source>
</reference>
<dbReference type="RefSeq" id="WP_247375700.1">
    <property type="nucleotide sequence ID" value="NZ_JALLGV010000001.1"/>
</dbReference>
<dbReference type="Proteomes" id="UP001597119">
    <property type="component" value="Unassembled WGS sequence"/>
</dbReference>
<accession>A0ABD6C9C0</accession>
<evidence type="ECO:0000313" key="3">
    <source>
        <dbReference type="Proteomes" id="UP001597119"/>
    </source>
</evidence>
<protein>
    <recommendedName>
        <fullName evidence="1">DUF7311 domain-containing protein</fullName>
    </recommendedName>
</protein>
<sequence length="162" mass="17625">MLRVVVAVTLSVALLTVTLPALETARRDRSDRRVTAELDRLAAAIQDVYAREAAVSPDATGAQRIVAVRIPTRSWTGAAVEYVAIGAHPERAEVDERNETTFGWQVSGARSRTRRLADVPVEAATPGDGDSPLVIREPGRHRLALSLVVRDGQRTVVVRRVD</sequence>
<dbReference type="Pfam" id="PF23993">
    <property type="entry name" value="DUF7311"/>
    <property type="match status" value="1"/>
</dbReference>
<dbReference type="EMBL" id="JBHUDJ010000003">
    <property type="protein sequence ID" value="MFD1586946.1"/>
    <property type="molecule type" value="Genomic_DNA"/>
</dbReference>
<proteinExistence type="predicted"/>
<dbReference type="AlphaFoldDB" id="A0ABD6C9C0"/>